<accession>A0A010ZVW1</accession>
<dbReference type="HOGENOM" id="CLU_2860181_0_0_11"/>
<proteinExistence type="predicted"/>
<organism evidence="1 2">
    <name type="scientific">Cryptosporangium arvum DSM 44712</name>
    <dbReference type="NCBI Taxonomy" id="927661"/>
    <lineage>
        <taxon>Bacteria</taxon>
        <taxon>Bacillati</taxon>
        <taxon>Actinomycetota</taxon>
        <taxon>Actinomycetes</taxon>
        <taxon>Cryptosporangiales</taxon>
        <taxon>Cryptosporangiaceae</taxon>
        <taxon>Cryptosporangium</taxon>
    </lineage>
</organism>
<gene>
    <name evidence="1" type="ORF">CryarDRAFT_4000</name>
</gene>
<reference evidence="1 2" key="1">
    <citation type="submission" date="2013-07" db="EMBL/GenBank/DDBJ databases">
        <authorList>
            <consortium name="DOE Joint Genome Institute"/>
            <person name="Eisen J."/>
            <person name="Huntemann M."/>
            <person name="Han J."/>
            <person name="Chen A."/>
            <person name="Kyrpides N."/>
            <person name="Mavromatis K."/>
            <person name="Markowitz V."/>
            <person name="Palaniappan K."/>
            <person name="Ivanova N."/>
            <person name="Schaumberg A."/>
            <person name="Pati A."/>
            <person name="Liolios K."/>
            <person name="Nordberg H.P."/>
            <person name="Cantor M.N."/>
            <person name="Hua S.X."/>
            <person name="Woyke T."/>
        </authorList>
    </citation>
    <scope>NUCLEOTIDE SEQUENCE [LARGE SCALE GENOMIC DNA]</scope>
    <source>
        <strain evidence="1 2">DSM 44712</strain>
    </source>
</reference>
<evidence type="ECO:0000313" key="2">
    <source>
        <dbReference type="Proteomes" id="UP000021053"/>
    </source>
</evidence>
<dbReference type="EMBL" id="JFBT01000001">
    <property type="protein sequence ID" value="EXG82799.1"/>
    <property type="molecule type" value="Genomic_DNA"/>
</dbReference>
<evidence type="ECO:0000313" key="1">
    <source>
        <dbReference type="EMBL" id="EXG82799.1"/>
    </source>
</evidence>
<dbReference type="Proteomes" id="UP000021053">
    <property type="component" value="Unassembled WGS sequence"/>
</dbReference>
<sequence length="64" mass="7160">MTRAFEKMADRFVSAFVPKTTAGACECNDCYYTGCTNGYCKRCCTNCHCTSTTCSSCTYRPEYC</sequence>
<name>A0A010ZVW1_9ACTN</name>
<protein>
    <submittedName>
        <fullName evidence="1">Uncharacterized protein</fullName>
    </submittedName>
</protein>
<dbReference type="AlphaFoldDB" id="A0A010ZVW1"/>
<keyword evidence="2" id="KW-1185">Reference proteome</keyword>
<comment type="caution">
    <text evidence="1">The sequence shown here is derived from an EMBL/GenBank/DDBJ whole genome shotgun (WGS) entry which is preliminary data.</text>
</comment>